<keyword evidence="2" id="KW-0808">Transferase</keyword>
<evidence type="ECO:0000259" key="1">
    <source>
        <dbReference type="Pfam" id="PF01553"/>
    </source>
</evidence>
<keyword evidence="2" id="KW-0012">Acyltransferase</keyword>
<keyword evidence="3" id="KW-1185">Reference proteome</keyword>
<dbReference type="Pfam" id="PF01553">
    <property type="entry name" value="Acyltransferase"/>
    <property type="match status" value="1"/>
</dbReference>
<dbReference type="RefSeq" id="WP_219670990.1">
    <property type="nucleotide sequence ID" value="NZ_WTFF01000311.1"/>
</dbReference>
<feature type="domain" description="Phospholipid/glycerol acyltransferase" evidence="1">
    <location>
        <begin position="27"/>
        <end position="92"/>
    </location>
</feature>
<comment type="caution">
    <text evidence="2">The sequence shown here is derived from an EMBL/GenBank/DDBJ whole genome shotgun (WGS) entry which is preliminary data.</text>
</comment>
<name>A0ABS6ZDR7_9ACTN</name>
<protein>
    <submittedName>
        <fullName evidence="2">1-acyl-sn-glycerol-3-phosphate acyltransferase</fullName>
    </submittedName>
</protein>
<proteinExistence type="predicted"/>
<dbReference type="Proteomes" id="UP000812013">
    <property type="component" value="Unassembled WGS sequence"/>
</dbReference>
<dbReference type="EMBL" id="WTFF01000311">
    <property type="protein sequence ID" value="MBW5485902.1"/>
    <property type="molecule type" value="Genomic_DNA"/>
</dbReference>
<dbReference type="InterPro" id="IPR002123">
    <property type="entry name" value="Plipid/glycerol_acylTrfase"/>
</dbReference>
<dbReference type="SUPFAM" id="SSF69593">
    <property type="entry name" value="Glycerol-3-phosphate (1)-acyltransferase"/>
    <property type="match status" value="1"/>
</dbReference>
<evidence type="ECO:0000313" key="3">
    <source>
        <dbReference type="Proteomes" id="UP000812013"/>
    </source>
</evidence>
<reference evidence="2 3" key="1">
    <citation type="submission" date="2019-12" db="EMBL/GenBank/DDBJ databases">
        <title>Genome sequence of Streptomyces bambusae.</title>
        <authorList>
            <person name="Bansal K."/>
            <person name="Choksket S."/>
            <person name="Korpole S."/>
            <person name="Patil P.B."/>
        </authorList>
    </citation>
    <scope>NUCLEOTIDE SEQUENCE [LARGE SCALE GENOMIC DNA]</scope>
    <source>
        <strain evidence="2 3">SK60</strain>
    </source>
</reference>
<sequence>MLSRAAATVLPAFGSLGVTADPGARPGPGSILVANHTSLCDPVVVMAALRRLGVEPVVMATAGLWRVPLLGPALAREGHIAVHRGTGRAAEALD</sequence>
<feature type="non-terminal residue" evidence="2">
    <location>
        <position position="94"/>
    </location>
</feature>
<evidence type="ECO:0000313" key="2">
    <source>
        <dbReference type="EMBL" id="MBW5485902.1"/>
    </source>
</evidence>
<gene>
    <name evidence="2" type="ORF">GPJ59_29545</name>
</gene>
<dbReference type="GO" id="GO:0016746">
    <property type="term" value="F:acyltransferase activity"/>
    <property type="evidence" value="ECO:0007669"/>
    <property type="project" value="UniProtKB-KW"/>
</dbReference>
<accession>A0ABS6ZDR7</accession>
<organism evidence="2 3">
    <name type="scientific">Streptomyces bambusae</name>
    <dbReference type="NCBI Taxonomy" id="1550616"/>
    <lineage>
        <taxon>Bacteria</taxon>
        <taxon>Bacillati</taxon>
        <taxon>Actinomycetota</taxon>
        <taxon>Actinomycetes</taxon>
        <taxon>Kitasatosporales</taxon>
        <taxon>Streptomycetaceae</taxon>
        <taxon>Streptomyces</taxon>
    </lineage>
</organism>